<dbReference type="Proteomes" id="UP001060919">
    <property type="component" value="Chromosome"/>
</dbReference>
<evidence type="ECO:0000313" key="2">
    <source>
        <dbReference type="Proteomes" id="UP001060919"/>
    </source>
</evidence>
<dbReference type="AlphaFoldDB" id="A0A916DRJ0"/>
<name>A0A916DRJ0_9BACT</name>
<gene>
    <name evidence="1" type="ORF">AsAng_0013840</name>
</gene>
<sequence>MALKIENYIKIGLALFIIYMLYDSFVYNNEIASIKENPVFVMGKINNVEQHTNGIVVYFDYSYKKNRYSNKETLIPREYKELRKKSGPIMVILNRDNPKVSRIVFKAEDLKRYSPINLES</sequence>
<evidence type="ECO:0000313" key="1">
    <source>
        <dbReference type="EMBL" id="BDS10675.1"/>
    </source>
</evidence>
<accession>A0A916DRJ0</accession>
<dbReference type="KEGG" id="aup:AsAng_0013840"/>
<keyword evidence="2" id="KW-1185">Reference proteome</keyword>
<protein>
    <submittedName>
        <fullName evidence="1">Uncharacterized protein</fullName>
    </submittedName>
</protein>
<reference evidence="1" key="1">
    <citation type="submission" date="2022-09" db="EMBL/GenBank/DDBJ databases">
        <title>Aureispira anguillicida sp. nov., isolated from Leptocephalus of Japanese eel Anguilla japonica.</title>
        <authorList>
            <person name="Yuasa K."/>
            <person name="Mekata T."/>
            <person name="Ikunari K."/>
        </authorList>
    </citation>
    <scope>NUCLEOTIDE SEQUENCE</scope>
    <source>
        <strain evidence="1">EL160426</strain>
    </source>
</reference>
<dbReference type="RefSeq" id="WP_264791954.1">
    <property type="nucleotide sequence ID" value="NZ_AP026867.1"/>
</dbReference>
<proteinExistence type="predicted"/>
<dbReference type="EMBL" id="AP026867">
    <property type="protein sequence ID" value="BDS10675.1"/>
    <property type="molecule type" value="Genomic_DNA"/>
</dbReference>
<organism evidence="1 2">
    <name type="scientific">Aureispira anguillae</name>
    <dbReference type="NCBI Taxonomy" id="2864201"/>
    <lineage>
        <taxon>Bacteria</taxon>
        <taxon>Pseudomonadati</taxon>
        <taxon>Bacteroidota</taxon>
        <taxon>Saprospiria</taxon>
        <taxon>Saprospirales</taxon>
        <taxon>Saprospiraceae</taxon>
        <taxon>Aureispira</taxon>
    </lineage>
</organism>